<dbReference type="AlphaFoldDB" id="A0A1X2GEN8"/>
<dbReference type="PANTHER" id="PTHR16521">
    <property type="entry name" value="TYPE-1 ANGIOTENSIN II RECEPTOR-ASSOCIATED PROTEIN"/>
    <property type="match status" value="1"/>
</dbReference>
<keyword evidence="2 5" id="KW-0812">Transmembrane</keyword>
<dbReference type="PANTHER" id="PTHR16521:SF3">
    <property type="entry name" value="TYPE-1 ANGIOTENSIN II RECEPTOR-ASSOCIATED PROTEIN"/>
    <property type="match status" value="1"/>
</dbReference>
<dbReference type="GO" id="GO:0005886">
    <property type="term" value="C:plasma membrane"/>
    <property type="evidence" value="ECO:0007669"/>
    <property type="project" value="TreeGrafter"/>
</dbReference>
<evidence type="ECO:0000256" key="1">
    <source>
        <dbReference type="ARBA" id="ARBA00004141"/>
    </source>
</evidence>
<evidence type="ECO:0000256" key="2">
    <source>
        <dbReference type="ARBA" id="ARBA00022692"/>
    </source>
</evidence>
<keyword evidence="3 5" id="KW-1133">Transmembrane helix</keyword>
<evidence type="ECO:0000313" key="7">
    <source>
        <dbReference type="Proteomes" id="UP000242146"/>
    </source>
</evidence>
<keyword evidence="4 5" id="KW-0472">Membrane</keyword>
<dbReference type="OrthoDB" id="2500246at2759"/>
<dbReference type="InterPro" id="IPR009436">
    <property type="entry name" value="AGTRAP"/>
</dbReference>
<evidence type="ECO:0000256" key="4">
    <source>
        <dbReference type="ARBA" id="ARBA00023136"/>
    </source>
</evidence>
<dbReference type="Proteomes" id="UP000242146">
    <property type="component" value="Unassembled WGS sequence"/>
</dbReference>
<comment type="subcellular location">
    <subcellularLocation>
        <location evidence="1">Membrane</location>
        <topology evidence="1">Multi-pass membrane protein</topology>
    </subcellularLocation>
</comment>
<gene>
    <name evidence="6" type="ORF">DM01DRAFT_1384261</name>
</gene>
<dbReference type="Pfam" id="PF06396">
    <property type="entry name" value="AGTRAP"/>
    <property type="match status" value="1"/>
</dbReference>
<feature type="transmembrane region" description="Helical" evidence="5">
    <location>
        <begin position="88"/>
        <end position="113"/>
    </location>
</feature>
<evidence type="ECO:0000256" key="3">
    <source>
        <dbReference type="ARBA" id="ARBA00022989"/>
    </source>
</evidence>
<feature type="transmembrane region" description="Helical" evidence="5">
    <location>
        <begin position="59"/>
        <end position="76"/>
    </location>
</feature>
<protein>
    <submittedName>
        <fullName evidence="6">Uncharacterized protein</fullName>
    </submittedName>
</protein>
<evidence type="ECO:0000313" key="6">
    <source>
        <dbReference type="EMBL" id="ORX52011.1"/>
    </source>
</evidence>
<sequence length="148" mass="16094">MDSVQQFAQQTSLASLLGIHLGLSLFGAISTNPTYNIPIFFFGIWAYNYHESNSPIKTFTYVLSLSVFLDVVWFILHGSGRGQPESGFSFALIMNILSLIVKPVTILAAMTAIQNRGDSLHSVGGWAEAPGSFPGAYQTVRDGDENFA</sequence>
<evidence type="ECO:0000256" key="5">
    <source>
        <dbReference type="SAM" id="Phobius"/>
    </source>
</evidence>
<accession>A0A1X2GEN8</accession>
<keyword evidence="7" id="KW-1185">Reference proteome</keyword>
<feature type="transmembrane region" description="Helical" evidence="5">
    <location>
        <begin position="25"/>
        <end position="47"/>
    </location>
</feature>
<reference evidence="6 7" key="1">
    <citation type="submission" date="2016-07" db="EMBL/GenBank/DDBJ databases">
        <title>Pervasive Adenine N6-methylation of Active Genes in Fungi.</title>
        <authorList>
            <consortium name="DOE Joint Genome Institute"/>
            <person name="Mondo S.J."/>
            <person name="Dannebaum R.O."/>
            <person name="Kuo R.C."/>
            <person name="Labutti K."/>
            <person name="Haridas S."/>
            <person name="Kuo A."/>
            <person name="Salamov A."/>
            <person name="Ahrendt S.R."/>
            <person name="Lipzen A."/>
            <person name="Sullivan W."/>
            <person name="Andreopoulos W.B."/>
            <person name="Clum A."/>
            <person name="Lindquist E."/>
            <person name="Daum C."/>
            <person name="Ramamoorthy G.K."/>
            <person name="Gryganskyi A."/>
            <person name="Culley D."/>
            <person name="Magnuson J.K."/>
            <person name="James T.Y."/>
            <person name="O'Malley M.A."/>
            <person name="Stajich J.E."/>
            <person name="Spatafora J.W."/>
            <person name="Visel A."/>
            <person name="Grigoriev I.V."/>
        </authorList>
    </citation>
    <scope>NUCLEOTIDE SEQUENCE [LARGE SCALE GENOMIC DNA]</scope>
    <source>
        <strain evidence="6 7">NRRL 3301</strain>
    </source>
</reference>
<name>A0A1X2GEN8_9FUNG</name>
<organism evidence="6 7">
    <name type="scientific">Hesseltinella vesiculosa</name>
    <dbReference type="NCBI Taxonomy" id="101127"/>
    <lineage>
        <taxon>Eukaryota</taxon>
        <taxon>Fungi</taxon>
        <taxon>Fungi incertae sedis</taxon>
        <taxon>Mucoromycota</taxon>
        <taxon>Mucoromycotina</taxon>
        <taxon>Mucoromycetes</taxon>
        <taxon>Mucorales</taxon>
        <taxon>Cunninghamellaceae</taxon>
        <taxon>Hesseltinella</taxon>
    </lineage>
</organism>
<comment type="caution">
    <text evidence="6">The sequence shown here is derived from an EMBL/GenBank/DDBJ whole genome shotgun (WGS) entry which is preliminary data.</text>
</comment>
<dbReference type="EMBL" id="MCGT01000019">
    <property type="protein sequence ID" value="ORX52011.1"/>
    <property type="molecule type" value="Genomic_DNA"/>
</dbReference>
<proteinExistence type="predicted"/>